<organism evidence="11 12">
    <name type="scientific">Limosilactobacillus equigenerosi DSM 18793 = JCM 14505</name>
    <dbReference type="NCBI Taxonomy" id="1423742"/>
    <lineage>
        <taxon>Bacteria</taxon>
        <taxon>Bacillati</taxon>
        <taxon>Bacillota</taxon>
        <taxon>Bacilli</taxon>
        <taxon>Lactobacillales</taxon>
        <taxon>Lactobacillaceae</taxon>
        <taxon>Limosilactobacillus</taxon>
    </lineage>
</organism>
<keyword evidence="4 10" id="KW-1133">Transmembrane helix</keyword>
<dbReference type="GO" id="GO:0005886">
    <property type="term" value="C:plasma membrane"/>
    <property type="evidence" value="ECO:0007669"/>
    <property type="project" value="UniProtKB-SubCell"/>
</dbReference>
<protein>
    <recommendedName>
        <fullName evidence="10">Fluoride-specific ion channel</fullName>
    </recommendedName>
</protein>
<keyword evidence="5 10" id="KW-0472">Membrane</keyword>
<evidence type="ECO:0000256" key="4">
    <source>
        <dbReference type="ARBA" id="ARBA00022989"/>
    </source>
</evidence>
<evidence type="ECO:0000256" key="2">
    <source>
        <dbReference type="ARBA" id="ARBA00022475"/>
    </source>
</evidence>
<keyword evidence="6" id="KW-0813">Transport</keyword>
<keyword evidence="12" id="KW-1185">Reference proteome</keyword>
<dbReference type="PATRIC" id="fig|1423742.4.peg.186"/>
<sequence>MFEIALGSGLGALLRWQLTTMIKRQVPLQWPVAILVINLLGVTALAWLTSQGILMVGPINLTSGVLGGLTTFSTLTVEAVTLLDDHRYCSFVSYLMARYGGGLLIY</sequence>
<keyword evidence="6" id="KW-0407">Ion channel</keyword>
<evidence type="ECO:0000256" key="3">
    <source>
        <dbReference type="ARBA" id="ARBA00022692"/>
    </source>
</evidence>
<evidence type="ECO:0000256" key="5">
    <source>
        <dbReference type="ARBA" id="ARBA00023136"/>
    </source>
</evidence>
<comment type="catalytic activity">
    <reaction evidence="8">
        <text>fluoride(in) = fluoride(out)</text>
        <dbReference type="Rhea" id="RHEA:76159"/>
        <dbReference type="ChEBI" id="CHEBI:17051"/>
    </reaction>
    <physiologicalReaction direction="left-to-right" evidence="8">
        <dbReference type="Rhea" id="RHEA:76160"/>
    </physiologicalReaction>
</comment>
<dbReference type="PANTHER" id="PTHR28259:SF1">
    <property type="entry name" value="FLUORIDE EXPORT PROTEIN 1-RELATED"/>
    <property type="match status" value="1"/>
</dbReference>
<comment type="similarity">
    <text evidence="7 10">Belongs to the fluoride channel Fluc/FEX (TC 1.A.43) family.</text>
</comment>
<evidence type="ECO:0000256" key="9">
    <source>
        <dbReference type="ARBA" id="ARBA00049940"/>
    </source>
</evidence>
<dbReference type="STRING" id="417373.GCA_001570685_01178"/>
<keyword evidence="2" id="KW-1003">Cell membrane</keyword>
<name>A0A0R1UTC2_9LACO</name>
<dbReference type="GO" id="GO:1903425">
    <property type="term" value="F:fluoride transmembrane transporter activity"/>
    <property type="evidence" value="ECO:0007669"/>
    <property type="project" value="TreeGrafter"/>
</dbReference>
<comment type="function">
    <text evidence="9">Fluoride-specific ion channel. Important for reducing fluoride concentration in the cell, thus reducing its toxicity.</text>
</comment>
<dbReference type="InterPro" id="IPR003691">
    <property type="entry name" value="FluC"/>
</dbReference>
<comment type="caution">
    <text evidence="11">The sequence shown here is derived from an EMBL/GenBank/DDBJ whole genome shotgun (WGS) entry which is preliminary data.</text>
</comment>
<dbReference type="AlphaFoldDB" id="A0A0R1UTC2"/>
<accession>A0A0R1UTC2</accession>
<dbReference type="RefSeq" id="WP_054653434.1">
    <property type="nucleotide sequence ID" value="NZ_AZGC01000008.1"/>
</dbReference>
<keyword evidence="6" id="KW-0406">Ion transport</keyword>
<evidence type="ECO:0000313" key="12">
    <source>
        <dbReference type="Proteomes" id="UP000051084"/>
    </source>
</evidence>
<evidence type="ECO:0000256" key="7">
    <source>
        <dbReference type="ARBA" id="ARBA00035120"/>
    </source>
</evidence>
<evidence type="ECO:0000256" key="1">
    <source>
        <dbReference type="ARBA" id="ARBA00004651"/>
    </source>
</evidence>
<proteinExistence type="inferred from homology"/>
<dbReference type="PANTHER" id="PTHR28259">
    <property type="entry name" value="FLUORIDE EXPORT PROTEIN 1-RELATED"/>
    <property type="match status" value="1"/>
</dbReference>
<keyword evidence="3 10" id="KW-0812">Transmembrane</keyword>
<reference evidence="11 12" key="1">
    <citation type="journal article" date="2015" name="Genome Announc.">
        <title>Expanding the biotechnology potential of lactobacilli through comparative genomics of 213 strains and associated genera.</title>
        <authorList>
            <person name="Sun Z."/>
            <person name="Harris H.M."/>
            <person name="McCann A."/>
            <person name="Guo C."/>
            <person name="Argimon S."/>
            <person name="Zhang W."/>
            <person name="Yang X."/>
            <person name="Jeffery I.B."/>
            <person name="Cooney J.C."/>
            <person name="Kagawa T.F."/>
            <person name="Liu W."/>
            <person name="Song Y."/>
            <person name="Salvetti E."/>
            <person name="Wrobel A."/>
            <person name="Rasinkangas P."/>
            <person name="Parkhill J."/>
            <person name="Rea M.C."/>
            <person name="O'Sullivan O."/>
            <person name="Ritari J."/>
            <person name="Douillard F.P."/>
            <person name="Paul Ross R."/>
            <person name="Yang R."/>
            <person name="Briner A.E."/>
            <person name="Felis G.E."/>
            <person name="de Vos W.M."/>
            <person name="Barrangou R."/>
            <person name="Klaenhammer T.R."/>
            <person name="Caufield P.W."/>
            <person name="Cui Y."/>
            <person name="Zhang H."/>
            <person name="O'Toole P.W."/>
        </authorList>
    </citation>
    <scope>NUCLEOTIDE SEQUENCE [LARGE SCALE GENOMIC DNA]</scope>
    <source>
        <strain evidence="11 12">DSM 18793</strain>
    </source>
</reference>
<comment type="subcellular location">
    <subcellularLocation>
        <location evidence="1">Cell membrane</location>
        <topology evidence="1">Multi-pass membrane protein</topology>
    </subcellularLocation>
</comment>
<dbReference type="OrthoDB" id="9815830at2"/>
<evidence type="ECO:0000256" key="8">
    <source>
        <dbReference type="ARBA" id="ARBA00035585"/>
    </source>
</evidence>
<evidence type="ECO:0000256" key="6">
    <source>
        <dbReference type="ARBA" id="ARBA00023303"/>
    </source>
</evidence>
<dbReference type="Proteomes" id="UP000051084">
    <property type="component" value="Unassembled WGS sequence"/>
</dbReference>
<feature type="transmembrane region" description="Helical" evidence="10">
    <location>
        <begin position="28"/>
        <end position="48"/>
    </location>
</feature>
<evidence type="ECO:0000256" key="10">
    <source>
        <dbReference type="RuleBase" id="RU004340"/>
    </source>
</evidence>
<gene>
    <name evidence="11" type="ORF">FC21_GL000174</name>
</gene>
<comment type="caution">
    <text evidence="10">Lacks conserved residue(s) required for the propagation of feature annotation.</text>
</comment>
<evidence type="ECO:0000313" key="11">
    <source>
        <dbReference type="EMBL" id="KRL96375.1"/>
    </source>
</evidence>
<dbReference type="Pfam" id="PF02537">
    <property type="entry name" value="CRCB"/>
    <property type="match status" value="1"/>
</dbReference>
<dbReference type="EMBL" id="AZGC01000008">
    <property type="protein sequence ID" value="KRL96375.1"/>
    <property type="molecule type" value="Genomic_DNA"/>
</dbReference>